<evidence type="ECO:0000256" key="3">
    <source>
        <dbReference type="ARBA" id="ARBA00022679"/>
    </source>
</evidence>
<dbReference type="EMBL" id="JBBUTG010000007">
    <property type="protein sequence ID" value="MEK8031839.1"/>
    <property type="molecule type" value="Genomic_DNA"/>
</dbReference>
<dbReference type="Pfam" id="PF00953">
    <property type="entry name" value="Glycos_transf_4"/>
    <property type="match status" value="1"/>
</dbReference>
<keyword evidence="5 7" id="KW-1133">Transmembrane helix</keyword>
<protein>
    <submittedName>
        <fullName evidence="8">MraY family glycosyltransferase</fullName>
        <ecNumber evidence="8">2.7.8.-</ecNumber>
    </submittedName>
</protein>
<keyword evidence="9" id="KW-1185">Reference proteome</keyword>
<feature type="transmembrane region" description="Helical" evidence="7">
    <location>
        <begin position="132"/>
        <end position="152"/>
    </location>
</feature>
<evidence type="ECO:0000313" key="8">
    <source>
        <dbReference type="EMBL" id="MEK8031839.1"/>
    </source>
</evidence>
<accession>A0ABU9BPE6</accession>
<comment type="subcellular location">
    <subcellularLocation>
        <location evidence="1">Cell membrane</location>
        <topology evidence="1">Multi-pass membrane protein</topology>
    </subcellularLocation>
</comment>
<keyword evidence="6 7" id="KW-0472">Membrane</keyword>
<feature type="transmembrane region" description="Helical" evidence="7">
    <location>
        <begin position="304"/>
        <end position="323"/>
    </location>
</feature>
<dbReference type="PANTHER" id="PTHR22926:SF3">
    <property type="entry name" value="UNDECAPRENYL-PHOSPHATE ALPHA-N-ACETYLGLUCOSAMINYL 1-PHOSPHATE TRANSFERASE"/>
    <property type="match status" value="1"/>
</dbReference>
<feature type="transmembrane region" description="Helical" evidence="7">
    <location>
        <begin position="102"/>
        <end position="120"/>
    </location>
</feature>
<dbReference type="EC" id="2.7.8.-" evidence="8"/>
<evidence type="ECO:0000256" key="1">
    <source>
        <dbReference type="ARBA" id="ARBA00004651"/>
    </source>
</evidence>
<dbReference type="RefSeq" id="WP_341426239.1">
    <property type="nucleotide sequence ID" value="NZ_JBBUTG010000007.1"/>
</dbReference>
<feature type="transmembrane region" description="Helical" evidence="7">
    <location>
        <begin position="6"/>
        <end position="28"/>
    </location>
</feature>
<name>A0ABU9BPE6_9BURK</name>
<feature type="transmembrane region" description="Helical" evidence="7">
    <location>
        <begin position="218"/>
        <end position="236"/>
    </location>
</feature>
<keyword evidence="2" id="KW-1003">Cell membrane</keyword>
<evidence type="ECO:0000256" key="5">
    <source>
        <dbReference type="ARBA" id="ARBA00022989"/>
    </source>
</evidence>
<dbReference type="GO" id="GO:0016740">
    <property type="term" value="F:transferase activity"/>
    <property type="evidence" value="ECO:0007669"/>
    <property type="project" value="UniProtKB-KW"/>
</dbReference>
<keyword evidence="4 7" id="KW-0812">Transmembrane</keyword>
<feature type="transmembrane region" description="Helical" evidence="7">
    <location>
        <begin position="329"/>
        <end position="347"/>
    </location>
</feature>
<evidence type="ECO:0000256" key="4">
    <source>
        <dbReference type="ARBA" id="ARBA00022692"/>
    </source>
</evidence>
<dbReference type="InterPro" id="IPR000715">
    <property type="entry name" value="Glycosyl_transferase_4"/>
</dbReference>
<dbReference type="PANTHER" id="PTHR22926">
    <property type="entry name" value="PHOSPHO-N-ACETYLMURAMOYL-PENTAPEPTIDE-TRANSFERASE"/>
    <property type="match status" value="1"/>
</dbReference>
<feature type="transmembrane region" description="Helical" evidence="7">
    <location>
        <begin position="164"/>
        <end position="182"/>
    </location>
</feature>
<dbReference type="Proteomes" id="UP001371218">
    <property type="component" value="Unassembled WGS sequence"/>
</dbReference>
<feature type="transmembrane region" description="Helical" evidence="7">
    <location>
        <begin position="242"/>
        <end position="263"/>
    </location>
</feature>
<gene>
    <name evidence="8" type="ORF">AACH06_13510</name>
</gene>
<proteinExistence type="predicted"/>
<dbReference type="CDD" id="cd06853">
    <property type="entry name" value="GT_WecA_like"/>
    <property type="match status" value="1"/>
</dbReference>
<keyword evidence="3 8" id="KW-0808">Transferase</keyword>
<evidence type="ECO:0000256" key="6">
    <source>
        <dbReference type="ARBA" id="ARBA00023136"/>
    </source>
</evidence>
<evidence type="ECO:0000256" key="7">
    <source>
        <dbReference type="SAM" id="Phobius"/>
    </source>
</evidence>
<comment type="caution">
    <text evidence="8">The sequence shown here is derived from an EMBL/GenBank/DDBJ whole genome shotgun (WGS) entry which is preliminary data.</text>
</comment>
<evidence type="ECO:0000256" key="2">
    <source>
        <dbReference type="ARBA" id="ARBA00022475"/>
    </source>
</evidence>
<feature type="transmembrane region" description="Helical" evidence="7">
    <location>
        <begin position="188"/>
        <end position="206"/>
    </location>
</feature>
<evidence type="ECO:0000313" key="9">
    <source>
        <dbReference type="Proteomes" id="UP001371218"/>
    </source>
</evidence>
<sequence>MRFLVLPFVLSVLFTFVVLRLFGGHVLWINHSSRNDPQALHVHPVPRLGSIGIALALGFGVLQILWTAPQLSGPQLQLLGAALAAAAIGLTEDLTGSVSVRLRLVWVTIAALMASLIDGVRVQHTDLAWLDWVLANSPITSLLLTAFIITGLTNAFNIIDGLNGLASACAMIILAAIGYVAFLVGDLWVAAFCAVSLGAVAGFFIWNYPGGFIFLGDGGAYLCGFVVCTLGLLLLSRNPGQVSPMFPMLLCIYPVAETCFSVYRRGLKNKPVSRPDRGHLHSLLFRRLDSRLGRRLGNTERRRNSVTTPYLWALCLGSVVPAVFMYDNFWALVASIFAFVIVYLLLYRSIVRFRAPKWL</sequence>
<organism evidence="8 9">
    <name type="scientific">Ideonella lacteola</name>
    <dbReference type="NCBI Taxonomy" id="2984193"/>
    <lineage>
        <taxon>Bacteria</taxon>
        <taxon>Pseudomonadati</taxon>
        <taxon>Pseudomonadota</taxon>
        <taxon>Betaproteobacteria</taxon>
        <taxon>Burkholderiales</taxon>
        <taxon>Sphaerotilaceae</taxon>
        <taxon>Ideonella</taxon>
    </lineage>
</organism>
<feature type="transmembrane region" description="Helical" evidence="7">
    <location>
        <begin position="48"/>
        <end position="66"/>
    </location>
</feature>
<reference evidence="8 9" key="1">
    <citation type="submission" date="2024-04" db="EMBL/GenBank/DDBJ databases">
        <title>Novel species of the genus Ideonella isolated from streams.</title>
        <authorList>
            <person name="Lu H."/>
        </authorList>
    </citation>
    <scope>NUCLEOTIDE SEQUENCE [LARGE SCALE GENOMIC DNA]</scope>
    <source>
        <strain evidence="8 9">DXS29W</strain>
    </source>
</reference>